<reference evidence="3" key="1">
    <citation type="submission" date="2015-08" db="EMBL/GenBank/DDBJ databases">
        <title>Fjat-14210 dsm16467.</title>
        <authorList>
            <person name="Liu B."/>
            <person name="Wang J."/>
            <person name="Zhu Y."/>
            <person name="Liu G."/>
            <person name="Chen Q."/>
            <person name="Chen Z."/>
            <person name="Lan J."/>
            <person name="Che J."/>
            <person name="Ge C."/>
            <person name="Shi H."/>
            <person name="Pan Z."/>
            <person name="Liu X."/>
        </authorList>
    </citation>
    <scope>NUCLEOTIDE SEQUENCE [LARGE SCALE GENOMIC DNA]</scope>
    <source>
        <strain evidence="3">DSM 16467</strain>
    </source>
</reference>
<evidence type="ECO:0000313" key="3">
    <source>
        <dbReference type="Proteomes" id="UP000037558"/>
    </source>
</evidence>
<evidence type="ECO:0000313" key="2">
    <source>
        <dbReference type="EMBL" id="KOO50563.1"/>
    </source>
</evidence>
<evidence type="ECO:0000256" key="1">
    <source>
        <dbReference type="SAM" id="Phobius"/>
    </source>
</evidence>
<dbReference type="PATRIC" id="fig|284581.3.peg.685"/>
<dbReference type="OrthoDB" id="2454818at2"/>
<feature type="transmembrane region" description="Helical" evidence="1">
    <location>
        <begin position="6"/>
        <end position="26"/>
    </location>
</feature>
<keyword evidence="1" id="KW-1133">Transmembrane helix</keyword>
<dbReference type="AlphaFoldDB" id="A0A0M0LIP3"/>
<organism evidence="2 3">
    <name type="scientific">Priestia koreensis</name>
    <dbReference type="NCBI Taxonomy" id="284581"/>
    <lineage>
        <taxon>Bacteria</taxon>
        <taxon>Bacillati</taxon>
        <taxon>Bacillota</taxon>
        <taxon>Bacilli</taxon>
        <taxon>Bacillales</taxon>
        <taxon>Bacillaceae</taxon>
        <taxon>Priestia</taxon>
    </lineage>
</organism>
<feature type="transmembrane region" description="Helical" evidence="1">
    <location>
        <begin position="55"/>
        <end position="76"/>
    </location>
</feature>
<gene>
    <name evidence="2" type="ORF">AMD01_02100</name>
</gene>
<dbReference type="Proteomes" id="UP000037558">
    <property type="component" value="Unassembled WGS sequence"/>
</dbReference>
<accession>A0A0M0LIP3</accession>
<keyword evidence="3" id="KW-1185">Reference proteome</keyword>
<keyword evidence="1" id="KW-0472">Membrane</keyword>
<protein>
    <submittedName>
        <fullName evidence="2">Uncharacterized protein</fullName>
    </submittedName>
</protein>
<keyword evidence="1" id="KW-0812">Transmembrane</keyword>
<dbReference type="STRING" id="284581.AMD01_02100"/>
<dbReference type="RefSeq" id="WP_053399724.1">
    <property type="nucleotide sequence ID" value="NZ_JAUKEN010000002.1"/>
</dbReference>
<proteinExistence type="predicted"/>
<name>A0A0M0LIP3_9BACI</name>
<dbReference type="EMBL" id="LILC01000002">
    <property type="protein sequence ID" value="KOO50563.1"/>
    <property type="molecule type" value="Genomic_DNA"/>
</dbReference>
<comment type="caution">
    <text evidence="2">The sequence shown here is derived from an EMBL/GenBank/DDBJ whole genome shotgun (WGS) entry which is preliminary data.</text>
</comment>
<sequence length="77" mass="8644">MGLIPILAVAAVVIILGGLLYTYLIGRKQRLLDGELDSAVSERVQERPYMRNPIFLVYIFGFLIFLGIVAVMAIVYR</sequence>